<dbReference type="InterPro" id="IPR014729">
    <property type="entry name" value="Rossmann-like_a/b/a_fold"/>
</dbReference>
<protein>
    <submittedName>
        <fullName evidence="3">YdcF family protein</fullName>
    </submittedName>
</protein>
<dbReference type="PANTHER" id="PTHR30336">
    <property type="entry name" value="INNER MEMBRANE PROTEIN, PROBABLE PERMEASE"/>
    <property type="match status" value="1"/>
</dbReference>
<dbReference type="InterPro" id="IPR051599">
    <property type="entry name" value="Cell_Envelope_Assoc"/>
</dbReference>
<dbReference type="PANTHER" id="PTHR30336:SF4">
    <property type="entry name" value="ENVELOPE BIOGENESIS FACTOR ELYC"/>
    <property type="match status" value="1"/>
</dbReference>
<dbReference type="CDD" id="cd06259">
    <property type="entry name" value="YdcF-like"/>
    <property type="match status" value="1"/>
</dbReference>
<feature type="domain" description="DUF218" evidence="2">
    <location>
        <begin position="82"/>
        <end position="247"/>
    </location>
</feature>
<evidence type="ECO:0000259" key="2">
    <source>
        <dbReference type="Pfam" id="PF02698"/>
    </source>
</evidence>
<keyword evidence="1" id="KW-1133">Transmembrane helix</keyword>
<dbReference type="InterPro" id="IPR003848">
    <property type="entry name" value="DUF218"/>
</dbReference>
<feature type="transmembrane region" description="Helical" evidence="1">
    <location>
        <begin position="20"/>
        <end position="36"/>
    </location>
</feature>
<dbReference type="Gene3D" id="3.40.50.620">
    <property type="entry name" value="HUPs"/>
    <property type="match status" value="1"/>
</dbReference>
<accession>A0ABW3ILB5</accession>
<keyword evidence="1" id="KW-0472">Membrane</keyword>
<organism evidence="3 4">
    <name type="scientific">Tropicimonas aquimaris</name>
    <dbReference type="NCBI Taxonomy" id="914152"/>
    <lineage>
        <taxon>Bacteria</taxon>
        <taxon>Pseudomonadati</taxon>
        <taxon>Pseudomonadota</taxon>
        <taxon>Alphaproteobacteria</taxon>
        <taxon>Rhodobacterales</taxon>
        <taxon>Roseobacteraceae</taxon>
        <taxon>Tropicimonas</taxon>
    </lineage>
</organism>
<evidence type="ECO:0000313" key="3">
    <source>
        <dbReference type="EMBL" id="MFD0978754.1"/>
    </source>
</evidence>
<evidence type="ECO:0000313" key="4">
    <source>
        <dbReference type="Proteomes" id="UP001597108"/>
    </source>
</evidence>
<name>A0ABW3ILB5_9RHOB</name>
<dbReference type="RefSeq" id="WP_386072827.1">
    <property type="nucleotide sequence ID" value="NZ_JBHTJT010000007.1"/>
</dbReference>
<dbReference type="Pfam" id="PF02698">
    <property type="entry name" value="DUF218"/>
    <property type="match status" value="1"/>
</dbReference>
<comment type="caution">
    <text evidence="3">The sequence shown here is derived from an EMBL/GenBank/DDBJ whole genome shotgun (WGS) entry which is preliminary data.</text>
</comment>
<dbReference type="Proteomes" id="UP001597108">
    <property type="component" value="Unassembled WGS sequence"/>
</dbReference>
<keyword evidence="4" id="KW-1185">Reference proteome</keyword>
<keyword evidence="1" id="KW-0812">Transmembrane</keyword>
<evidence type="ECO:0000256" key="1">
    <source>
        <dbReference type="SAM" id="Phobius"/>
    </source>
</evidence>
<proteinExistence type="predicted"/>
<dbReference type="EMBL" id="JBHTJT010000007">
    <property type="protein sequence ID" value="MFD0978754.1"/>
    <property type="molecule type" value="Genomic_DNA"/>
</dbReference>
<feature type="transmembrane region" description="Helical" evidence="1">
    <location>
        <begin position="43"/>
        <end position="62"/>
    </location>
</feature>
<reference evidence="4" key="1">
    <citation type="journal article" date="2019" name="Int. J. Syst. Evol. Microbiol.">
        <title>The Global Catalogue of Microorganisms (GCM) 10K type strain sequencing project: providing services to taxonomists for standard genome sequencing and annotation.</title>
        <authorList>
            <consortium name="The Broad Institute Genomics Platform"/>
            <consortium name="The Broad Institute Genome Sequencing Center for Infectious Disease"/>
            <person name="Wu L."/>
            <person name="Ma J."/>
        </authorList>
    </citation>
    <scope>NUCLEOTIDE SEQUENCE [LARGE SCALE GENOMIC DNA]</scope>
    <source>
        <strain evidence="4">CCUG 60524</strain>
    </source>
</reference>
<sequence length="256" mass="28084">MDTVFFILSKLAWALLKPETWILIGVGLTCLAAWFGRLRAARLWSALTLGLVLAIGVIPIGGRMVMSLEQRYPANPPLGQVDGIIVLGGGERPPRFGQPQVGEGGERYIETLSLALRHPEARVIYVGGSGALKDALDAPRVHARSARLFFERTGLDPERLTFETASRNTAENAVLSLEMVQPQPGQSWVLVTSAFHMPRALRSFERAGWTGIVPWPADFRGRKGPPLDWDLTQNLDLLGVGLREYIGLFAYGVTGR</sequence>
<gene>
    <name evidence="3" type="ORF">ACFQ2S_03745</name>
</gene>